<evidence type="ECO:0000313" key="2">
    <source>
        <dbReference type="Proteomes" id="UP000616547"/>
    </source>
</evidence>
<proteinExistence type="predicted"/>
<gene>
    <name evidence="1" type="ORF">lacNasYZ03_12890</name>
</gene>
<organism evidence="1 2">
    <name type="scientific">Lactobacillus nasalidis</name>
    <dbReference type="NCBI Taxonomy" id="2797258"/>
    <lineage>
        <taxon>Bacteria</taxon>
        <taxon>Bacillati</taxon>
        <taxon>Bacillota</taxon>
        <taxon>Bacilli</taxon>
        <taxon>Lactobacillales</taxon>
        <taxon>Lactobacillaceae</taxon>
        <taxon>Lactobacillus</taxon>
    </lineage>
</organism>
<keyword evidence="2" id="KW-1185">Reference proteome</keyword>
<dbReference type="Proteomes" id="UP000616547">
    <property type="component" value="Unassembled WGS sequence"/>
</dbReference>
<sequence>MLIDKLFGTMIMPQKFTFLENNKYSINTWNYSSVSNGTQVEIIQAG</sequence>
<evidence type="ECO:0000313" key="1">
    <source>
        <dbReference type="EMBL" id="GHW01602.1"/>
    </source>
</evidence>
<accession>A0ABQ3W7J5</accession>
<dbReference type="EMBL" id="BOCI01000342">
    <property type="protein sequence ID" value="GHW01602.1"/>
    <property type="molecule type" value="Genomic_DNA"/>
</dbReference>
<name>A0ABQ3W7J5_9LACO</name>
<reference evidence="2" key="1">
    <citation type="submission" date="2021-01" db="EMBL/GenBank/DDBJ databases">
        <title>Draft genome sequence of Nasalis larvatus strain YZ03.</title>
        <authorList>
            <person name="Suzuki-Hashido N."/>
            <person name="Tsuchida S."/>
            <person name="Hayakawa T."/>
        </authorList>
    </citation>
    <scope>NUCLEOTIDE SEQUENCE [LARGE SCALE GENOMIC DNA]</scope>
    <source>
        <strain evidence="2">YZ03</strain>
    </source>
</reference>
<protein>
    <submittedName>
        <fullName evidence="1">Uncharacterized protein</fullName>
    </submittedName>
</protein>
<comment type="caution">
    <text evidence="1">The sequence shown here is derived from an EMBL/GenBank/DDBJ whole genome shotgun (WGS) entry which is preliminary data.</text>
</comment>